<dbReference type="InterPro" id="IPR051801">
    <property type="entry name" value="GH28_Enzymes"/>
</dbReference>
<dbReference type="GO" id="GO:0004650">
    <property type="term" value="F:polygalacturonase activity"/>
    <property type="evidence" value="ECO:0007669"/>
    <property type="project" value="InterPro"/>
</dbReference>
<dbReference type="eggNOG" id="COG5434">
    <property type="taxonomic scope" value="Bacteria"/>
</dbReference>
<evidence type="ECO:0000313" key="5">
    <source>
        <dbReference type="EMBL" id="ADY36055.1"/>
    </source>
</evidence>
<proteinExistence type="inferred from homology"/>
<evidence type="ECO:0000256" key="1">
    <source>
        <dbReference type="ARBA" id="ARBA00008834"/>
    </source>
</evidence>
<dbReference type="Pfam" id="PF00295">
    <property type="entry name" value="Glyco_hydro_28"/>
    <property type="match status" value="1"/>
</dbReference>
<dbReference type="STRING" id="667015.Bacsa_1483"/>
<protein>
    <submittedName>
        <fullName evidence="5">Glycoside hydrolase family 28</fullName>
    </submittedName>
</protein>
<dbReference type="AlphaFoldDB" id="F0QZ26"/>
<evidence type="ECO:0000256" key="2">
    <source>
        <dbReference type="ARBA" id="ARBA00022801"/>
    </source>
</evidence>
<keyword evidence="6" id="KW-1185">Reference proteome</keyword>
<evidence type="ECO:0000256" key="3">
    <source>
        <dbReference type="ARBA" id="ARBA00023295"/>
    </source>
</evidence>
<reference evidence="5 6" key="1">
    <citation type="journal article" date="2011" name="Stand. Genomic Sci.">
        <title>Complete genome sequence of Bacteroides salanitronis type strain (BL78).</title>
        <authorList>
            <person name="Gronow S."/>
            <person name="Held B."/>
            <person name="Lucas S."/>
            <person name="Lapidus A."/>
            <person name="Del Rio T.G."/>
            <person name="Nolan M."/>
            <person name="Tice H."/>
            <person name="Deshpande S."/>
            <person name="Cheng J.F."/>
            <person name="Pitluck S."/>
            <person name="Liolios K."/>
            <person name="Pagani I."/>
            <person name="Ivanova N."/>
            <person name="Mavromatis K."/>
            <person name="Pati A."/>
            <person name="Tapia R."/>
            <person name="Han C."/>
            <person name="Goodwin L."/>
            <person name="Chen A."/>
            <person name="Palaniappan K."/>
            <person name="Land M."/>
            <person name="Hauser L."/>
            <person name="Chang Y.J."/>
            <person name="Jeffries C.D."/>
            <person name="Brambilla E.M."/>
            <person name="Rohde M."/>
            <person name="Goker M."/>
            <person name="Detter J.C."/>
            <person name="Woyke T."/>
            <person name="Bristow J."/>
            <person name="Markowitz V."/>
            <person name="Hugenholtz P."/>
            <person name="Kyrpides N.C."/>
            <person name="Klenk H.P."/>
            <person name="Eisen J.A."/>
        </authorList>
    </citation>
    <scope>NUCLEOTIDE SEQUENCE [LARGE SCALE GENOMIC DNA]</scope>
    <source>
        <strain evidence="5 6">DSM 18170</strain>
    </source>
</reference>
<dbReference type="Gene3D" id="2.160.20.10">
    <property type="entry name" value="Single-stranded right-handed beta-helix, Pectin lyase-like"/>
    <property type="match status" value="1"/>
</dbReference>
<dbReference type="RefSeq" id="WP_013617486.1">
    <property type="nucleotide sequence ID" value="NC_015164.1"/>
</dbReference>
<name>F0QZ26_PHOSB</name>
<keyword evidence="2 4" id="KW-0378">Hydrolase</keyword>
<comment type="similarity">
    <text evidence="1 4">Belongs to the glycosyl hydrolase 28 family.</text>
</comment>
<evidence type="ECO:0000313" key="6">
    <source>
        <dbReference type="Proteomes" id="UP000007486"/>
    </source>
</evidence>
<dbReference type="InterPro" id="IPR000743">
    <property type="entry name" value="Glyco_hydro_28"/>
</dbReference>
<evidence type="ECO:0000256" key="4">
    <source>
        <dbReference type="RuleBase" id="RU361169"/>
    </source>
</evidence>
<dbReference type="PANTHER" id="PTHR31339:SF9">
    <property type="entry name" value="PLASMIN AND FIBRONECTIN-BINDING PROTEIN A"/>
    <property type="match status" value="1"/>
</dbReference>
<dbReference type="KEGG" id="bsa:Bacsa_1483"/>
<dbReference type="InterPro" id="IPR011050">
    <property type="entry name" value="Pectin_lyase_fold/virulence"/>
</dbReference>
<dbReference type="InterPro" id="IPR012334">
    <property type="entry name" value="Pectin_lyas_fold"/>
</dbReference>
<dbReference type="SUPFAM" id="SSF51126">
    <property type="entry name" value="Pectin lyase-like"/>
    <property type="match status" value="1"/>
</dbReference>
<sequence length="484" mass="53939">MNRQVWIFLVGFIFALFPAKGENPFDFGPHKPDLSWAEGVGARTFPEGRVFNAEDFGLEQDTTKLSTEAIQRAVDACSRAGGGIVAIKKGYYRTGALFIKGGVNLRLEKGAVLIASEDFGDYPERMTRIAGIEMQWPAGVINFEGVQNAALTGEGTIDCRGKFCWDKYWTMRKDYVKRGLRWIVDYDAKRIRGIVVSQSKDVTLKGFTLLRTGFWGCQLVYSGHCTVDGIRINNNLGGHGPSTDGIDVDSSSDILIENAYIDCNDDNICLKAGRDADGLRVNRPTERVVIRNCIAAKGGGLVTIGSETSGGIRNVLAYDLESKGTSTMLRLKSAMNRGGTVEHIYVTRCKGEDVKNVLVADLNWNPSYSYSKLPEEYEGKEIPEHWKVMLAPVVPKEKGYPHFRSVYMSHISVKNATVYIDAKGRDADLRIRDFYLYKHDIEAKKAGQVAFSENFCLEDIRLEAEEKPLSDKDNLGFRAGIRYE</sequence>
<gene>
    <name evidence="5" type="ordered locus">Bacsa_1483</name>
</gene>
<dbReference type="OrthoDB" id="9795222at2"/>
<dbReference type="GO" id="GO:0005975">
    <property type="term" value="P:carbohydrate metabolic process"/>
    <property type="evidence" value="ECO:0007669"/>
    <property type="project" value="InterPro"/>
</dbReference>
<dbReference type="Proteomes" id="UP000007486">
    <property type="component" value="Chromosome"/>
</dbReference>
<organism evidence="5 6">
    <name type="scientific">Phocaeicola salanitronis (strain DSM 18170 / JCM 13657 / CCUG 60908 / BL78)</name>
    <name type="common">Bacteroides salanitronis</name>
    <dbReference type="NCBI Taxonomy" id="667015"/>
    <lineage>
        <taxon>Bacteria</taxon>
        <taxon>Pseudomonadati</taxon>
        <taxon>Bacteroidota</taxon>
        <taxon>Bacteroidia</taxon>
        <taxon>Bacteroidales</taxon>
        <taxon>Bacteroidaceae</taxon>
        <taxon>Phocaeicola</taxon>
    </lineage>
</organism>
<dbReference type="EMBL" id="CP002530">
    <property type="protein sequence ID" value="ADY36055.1"/>
    <property type="molecule type" value="Genomic_DNA"/>
</dbReference>
<dbReference type="HOGENOM" id="CLU_016031_8_3_10"/>
<accession>F0QZ26</accession>
<keyword evidence="3 4" id="KW-0326">Glycosidase</keyword>
<dbReference type="PANTHER" id="PTHR31339">
    <property type="entry name" value="PECTIN LYASE-RELATED"/>
    <property type="match status" value="1"/>
</dbReference>